<evidence type="ECO:0000313" key="2">
    <source>
        <dbReference type="Proteomes" id="UP000231791"/>
    </source>
</evidence>
<dbReference type="InterPro" id="IPR023393">
    <property type="entry name" value="START-like_dom_sf"/>
</dbReference>
<dbReference type="PANTHER" id="PTHR36166">
    <property type="entry name" value="CHROMOSOME 9, WHOLE GENOME SHOTGUN SEQUENCE"/>
    <property type="match status" value="1"/>
</dbReference>
<dbReference type="Proteomes" id="UP000231791">
    <property type="component" value="Chromosome"/>
</dbReference>
<dbReference type="RefSeq" id="WP_030236503.1">
    <property type="nucleotide sequence ID" value="NZ_CP024985.1"/>
</dbReference>
<accession>A0A2K8PEN4</accession>
<dbReference type="CDD" id="cd07822">
    <property type="entry name" value="SRPBCC_4"/>
    <property type="match status" value="1"/>
</dbReference>
<evidence type="ECO:0000313" key="1">
    <source>
        <dbReference type="EMBL" id="ATZ25191.1"/>
    </source>
</evidence>
<name>A0A2K8PEN4_STRLA</name>
<dbReference type="OrthoDB" id="9810827at2"/>
<dbReference type="AlphaFoldDB" id="A0A2K8PEN4"/>
<keyword evidence="2" id="KW-1185">Reference proteome</keyword>
<gene>
    <name evidence="1" type="ORF">SLAV_16705</name>
</gene>
<dbReference type="PANTHER" id="PTHR36166:SF1">
    <property type="entry name" value="SRPBCC DOMAIN-CONTAINING PROTEIN"/>
    <property type="match status" value="1"/>
</dbReference>
<proteinExistence type="predicted"/>
<dbReference type="EMBL" id="CP024985">
    <property type="protein sequence ID" value="ATZ25191.1"/>
    <property type="molecule type" value="Genomic_DNA"/>
</dbReference>
<dbReference type="InterPro" id="IPR019587">
    <property type="entry name" value="Polyketide_cyclase/dehydratase"/>
</dbReference>
<dbReference type="SUPFAM" id="SSF55961">
    <property type="entry name" value="Bet v1-like"/>
    <property type="match status" value="1"/>
</dbReference>
<sequence length="147" mass="16960">MRTIATEITIDASPEEVWATLIDLPRYCVWNPYIRQAVGEAVPGTRLELMAYPESGKPATFRPTVLLVARNVEFRWAHRLPVRGLFDRLHYFRLAEGPNRTTRLEHGERFRGLLVPFRTKTLNATARNLTRMNEALRTRVESARSTP</sequence>
<organism evidence="1 2">
    <name type="scientific">Streptomyces lavendulae subsp. lavendulae</name>
    <dbReference type="NCBI Taxonomy" id="58340"/>
    <lineage>
        <taxon>Bacteria</taxon>
        <taxon>Bacillati</taxon>
        <taxon>Actinomycetota</taxon>
        <taxon>Actinomycetes</taxon>
        <taxon>Kitasatosporales</taxon>
        <taxon>Streptomycetaceae</taxon>
        <taxon>Streptomyces</taxon>
    </lineage>
</organism>
<dbReference type="Gene3D" id="3.30.530.20">
    <property type="match status" value="1"/>
</dbReference>
<dbReference type="Pfam" id="PF10604">
    <property type="entry name" value="Polyketide_cyc2"/>
    <property type="match status" value="1"/>
</dbReference>
<protein>
    <submittedName>
        <fullName evidence="1">Polyketide cyclase / dehydrase and lipid transport</fullName>
    </submittedName>
</protein>
<reference evidence="1 2" key="1">
    <citation type="submission" date="2017-11" db="EMBL/GenBank/DDBJ databases">
        <title>Complete genome sequence of Streptomyces lavendulae subsp. lavendulae CCM 3239 (formerly 'Streptomyces aureofaciens CCM 3239'), the producer of the angucycline-type antibiotic auricin.</title>
        <authorList>
            <person name="Busche T."/>
            <person name="Novakova R."/>
            <person name="Al'Dilaimi A."/>
            <person name="Homerova D."/>
            <person name="Feckova L."/>
            <person name="Rezuchova B."/>
            <person name="Mingyar E."/>
            <person name="Csolleiova D."/>
            <person name="Bekeova C."/>
            <person name="Winkler A."/>
            <person name="Sevcikova B."/>
            <person name="Kalinowski J."/>
            <person name="Kormanec J."/>
            <person name="Ruckert C."/>
        </authorList>
    </citation>
    <scope>NUCLEOTIDE SEQUENCE [LARGE SCALE GENOMIC DNA]</scope>
    <source>
        <strain evidence="1 2">CCM 3239</strain>
    </source>
</reference>
<dbReference type="GeneID" id="49384386"/>
<dbReference type="KEGG" id="slx:SLAV_16705"/>